<feature type="domain" description="Novel STAND NTPase 1" evidence="1">
    <location>
        <begin position="6"/>
        <end position="142"/>
    </location>
</feature>
<name>A0AAD7A686_9AGAR</name>
<evidence type="ECO:0000259" key="1">
    <source>
        <dbReference type="Pfam" id="PF20703"/>
    </source>
</evidence>
<dbReference type="EMBL" id="JARIHO010000015">
    <property type="protein sequence ID" value="KAJ7349822.1"/>
    <property type="molecule type" value="Genomic_DNA"/>
</dbReference>
<gene>
    <name evidence="2" type="ORF">DFH08DRAFT_696579</name>
</gene>
<proteinExistence type="predicted"/>
<reference evidence="2" key="1">
    <citation type="submission" date="2023-03" db="EMBL/GenBank/DDBJ databases">
        <title>Massive genome expansion in bonnet fungi (Mycena s.s.) driven by repeated elements and novel gene families across ecological guilds.</title>
        <authorList>
            <consortium name="Lawrence Berkeley National Laboratory"/>
            <person name="Harder C.B."/>
            <person name="Miyauchi S."/>
            <person name="Viragh M."/>
            <person name="Kuo A."/>
            <person name="Thoen E."/>
            <person name="Andreopoulos B."/>
            <person name="Lu D."/>
            <person name="Skrede I."/>
            <person name="Drula E."/>
            <person name="Henrissat B."/>
            <person name="Morin E."/>
            <person name="Kohler A."/>
            <person name="Barry K."/>
            <person name="LaButti K."/>
            <person name="Morin E."/>
            <person name="Salamov A."/>
            <person name="Lipzen A."/>
            <person name="Mereny Z."/>
            <person name="Hegedus B."/>
            <person name="Baldrian P."/>
            <person name="Stursova M."/>
            <person name="Weitz H."/>
            <person name="Taylor A."/>
            <person name="Grigoriev I.V."/>
            <person name="Nagy L.G."/>
            <person name="Martin F."/>
            <person name="Kauserud H."/>
        </authorList>
    </citation>
    <scope>NUCLEOTIDE SEQUENCE</scope>
    <source>
        <strain evidence="2">CBHHK002</strain>
    </source>
</reference>
<accession>A0AAD7A686</accession>
<evidence type="ECO:0000313" key="2">
    <source>
        <dbReference type="EMBL" id="KAJ7349822.1"/>
    </source>
</evidence>
<dbReference type="AlphaFoldDB" id="A0AAD7A686"/>
<dbReference type="Proteomes" id="UP001218218">
    <property type="component" value="Unassembled WGS sequence"/>
</dbReference>
<protein>
    <recommendedName>
        <fullName evidence="1">Novel STAND NTPase 1 domain-containing protein</fullName>
    </recommendedName>
</protein>
<keyword evidence="3" id="KW-1185">Reference proteome</keyword>
<dbReference type="Gene3D" id="3.40.50.300">
    <property type="entry name" value="P-loop containing nucleotide triphosphate hydrolases"/>
    <property type="match status" value="1"/>
</dbReference>
<dbReference type="Pfam" id="PF20703">
    <property type="entry name" value="nSTAND1"/>
    <property type="match status" value="1"/>
</dbReference>
<dbReference type="InterPro" id="IPR027417">
    <property type="entry name" value="P-loop_NTPase"/>
</dbReference>
<dbReference type="InterPro" id="IPR049052">
    <property type="entry name" value="nSTAND1"/>
</dbReference>
<dbReference type="SUPFAM" id="SSF52540">
    <property type="entry name" value="P-loop containing nucleoside triphosphate hydrolases"/>
    <property type="match status" value="1"/>
</dbReference>
<comment type="caution">
    <text evidence="2">The sequence shown here is derived from an EMBL/GenBank/DDBJ whole genome shotgun (WGS) entry which is preliminary data.</text>
</comment>
<organism evidence="2 3">
    <name type="scientific">Mycena albidolilacea</name>
    <dbReference type="NCBI Taxonomy" id="1033008"/>
    <lineage>
        <taxon>Eukaryota</taxon>
        <taxon>Fungi</taxon>
        <taxon>Dikarya</taxon>
        <taxon>Basidiomycota</taxon>
        <taxon>Agaricomycotina</taxon>
        <taxon>Agaricomycetes</taxon>
        <taxon>Agaricomycetidae</taxon>
        <taxon>Agaricales</taxon>
        <taxon>Marasmiineae</taxon>
        <taxon>Mycenaceae</taxon>
        <taxon>Mycena</taxon>
    </lineage>
</organism>
<sequence length="177" mass="19699">MLPSKPKIFHGCDLEVENLMKMLMVQLPRIAILGGGGIGKTSLTRAVLHHPDTCAKFEHRFFVSAESAMTSVELATLVGLHLGLDPGQNLTKPIVQHFSRKPSSLLILDNMETVWEPLHSRNGTEEFLSLLTEVEHLALVVCLHAFKFCLAHIHQITMCGAERPAKVCWTHPFLSPF</sequence>
<evidence type="ECO:0000313" key="3">
    <source>
        <dbReference type="Proteomes" id="UP001218218"/>
    </source>
</evidence>